<evidence type="ECO:0000313" key="2">
    <source>
        <dbReference type="EMBL" id="KAF5394744.1"/>
    </source>
</evidence>
<feature type="compositionally biased region" description="Polar residues" evidence="1">
    <location>
        <begin position="43"/>
        <end position="54"/>
    </location>
</feature>
<feature type="region of interest" description="Disordered" evidence="1">
    <location>
        <begin position="1"/>
        <end position="54"/>
    </location>
</feature>
<protein>
    <submittedName>
        <fullName evidence="2">Uncharacterized protein</fullName>
    </submittedName>
</protein>
<dbReference type="Proteomes" id="UP000748531">
    <property type="component" value="Unassembled WGS sequence"/>
</dbReference>
<comment type="caution">
    <text evidence="2">The sequence shown here is derived from an EMBL/GenBank/DDBJ whole genome shotgun (WGS) entry which is preliminary data.</text>
</comment>
<feature type="region of interest" description="Disordered" evidence="1">
    <location>
        <begin position="109"/>
        <end position="144"/>
    </location>
</feature>
<organism evidence="2 3">
    <name type="scientific">Paragonimus heterotremus</name>
    <dbReference type="NCBI Taxonomy" id="100268"/>
    <lineage>
        <taxon>Eukaryota</taxon>
        <taxon>Metazoa</taxon>
        <taxon>Spiralia</taxon>
        <taxon>Lophotrochozoa</taxon>
        <taxon>Platyhelminthes</taxon>
        <taxon>Trematoda</taxon>
        <taxon>Digenea</taxon>
        <taxon>Plagiorchiida</taxon>
        <taxon>Troglotremata</taxon>
        <taxon>Troglotrematidae</taxon>
        <taxon>Paragonimus</taxon>
    </lineage>
</organism>
<evidence type="ECO:0000256" key="1">
    <source>
        <dbReference type="SAM" id="MobiDB-lite"/>
    </source>
</evidence>
<name>A0A8J4SYY7_9TREM</name>
<accession>A0A8J4SYY7</accession>
<sequence>VVPVTSETEEPATLPPALNDTVQPVVVDAINPWNQAPPRPPRQRSNANQTVSAIAQPTPSAINYHLSAESTGLSSLSSVVGVTVPTAGSLTPSSTPSVISAAHPASIVPPMKLPASKPKATDTAPKQFNSPPDAQPVSDHQDVR</sequence>
<dbReference type="EMBL" id="LUCH01017767">
    <property type="protein sequence ID" value="KAF5394744.1"/>
    <property type="molecule type" value="Genomic_DNA"/>
</dbReference>
<reference evidence="2" key="1">
    <citation type="submission" date="2019-05" db="EMBL/GenBank/DDBJ databases">
        <title>Annotation for the trematode Paragonimus heterotremus.</title>
        <authorList>
            <person name="Choi Y.-J."/>
        </authorList>
    </citation>
    <scope>NUCLEOTIDE SEQUENCE</scope>
    <source>
        <strain evidence="2">LC</strain>
    </source>
</reference>
<feature type="non-terminal residue" evidence="2">
    <location>
        <position position="1"/>
    </location>
</feature>
<proteinExistence type="predicted"/>
<dbReference type="AlphaFoldDB" id="A0A8J4SYY7"/>
<gene>
    <name evidence="2" type="ORF">PHET_10386</name>
</gene>
<evidence type="ECO:0000313" key="3">
    <source>
        <dbReference type="Proteomes" id="UP000748531"/>
    </source>
</evidence>
<keyword evidence="3" id="KW-1185">Reference proteome</keyword>